<gene>
    <name evidence="2" type="ORF">A7K69_09670</name>
</gene>
<name>A0A1B7KQM2_PARTM</name>
<feature type="region of interest" description="Disordered" evidence="1">
    <location>
        <begin position="48"/>
        <end position="70"/>
    </location>
</feature>
<protein>
    <submittedName>
        <fullName evidence="2">Uncharacterized protein</fullName>
    </submittedName>
</protein>
<dbReference type="InterPro" id="IPR036388">
    <property type="entry name" value="WH-like_DNA-bd_sf"/>
</dbReference>
<dbReference type="Gene3D" id="1.10.10.10">
    <property type="entry name" value="Winged helix-like DNA-binding domain superfamily/Winged helix DNA-binding domain"/>
    <property type="match status" value="1"/>
</dbReference>
<accession>A0A1B7KQM2</accession>
<evidence type="ECO:0000313" key="2">
    <source>
        <dbReference type="EMBL" id="OAT72387.1"/>
    </source>
</evidence>
<feature type="compositionally biased region" description="Polar residues" evidence="1">
    <location>
        <begin position="48"/>
        <end position="57"/>
    </location>
</feature>
<evidence type="ECO:0000256" key="1">
    <source>
        <dbReference type="SAM" id="MobiDB-lite"/>
    </source>
</evidence>
<reference evidence="3" key="1">
    <citation type="submission" date="2016-05" db="EMBL/GenBank/DDBJ databases">
        <authorList>
            <person name="Wang W."/>
            <person name="Zhu L."/>
        </authorList>
    </citation>
    <scope>NUCLEOTIDE SEQUENCE [LARGE SCALE GENOMIC DNA]</scope>
    <source>
        <strain evidence="3">W-2</strain>
    </source>
</reference>
<dbReference type="EMBL" id="LXMA01000034">
    <property type="protein sequence ID" value="OAT72387.1"/>
    <property type="molecule type" value="Genomic_DNA"/>
</dbReference>
<dbReference type="AlphaFoldDB" id="A0A1B7KQM2"/>
<comment type="caution">
    <text evidence="2">The sequence shown here is derived from an EMBL/GenBank/DDBJ whole genome shotgun (WGS) entry which is preliminary data.</text>
</comment>
<dbReference type="RefSeq" id="WP_064552172.1">
    <property type="nucleotide sequence ID" value="NZ_LXMA01000034.1"/>
</dbReference>
<dbReference type="Proteomes" id="UP000078290">
    <property type="component" value="Unassembled WGS sequence"/>
</dbReference>
<sequence length="70" mass="8306">MTIEKIVDSINEIEEILKIQKWNGYYINVNPFGEVKLDKHGLYPDMNTPLNRDASNNFKRDQRKQLNLKI</sequence>
<proteinExistence type="predicted"/>
<organism evidence="2 3">
    <name type="scientific">Parageobacillus thermoglucosidasius</name>
    <name type="common">Geobacillus thermoglucosidasius</name>
    <dbReference type="NCBI Taxonomy" id="1426"/>
    <lineage>
        <taxon>Bacteria</taxon>
        <taxon>Bacillati</taxon>
        <taxon>Bacillota</taxon>
        <taxon>Bacilli</taxon>
        <taxon>Bacillales</taxon>
        <taxon>Anoxybacillaceae</taxon>
        <taxon>Parageobacillus</taxon>
    </lineage>
</organism>
<evidence type="ECO:0000313" key="3">
    <source>
        <dbReference type="Proteomes" id="UP000078290"/>
    </source>
</evidence>